<evidence type="ECO:0000313" key="3">
    <source>
        <dbReference type="EMBL" id="SHJ01465.1"/>
    </source>
</evidence>
<dbReference type="OrthoDB" id="8451380at2"/>
<dbReference type="Proteomes" id="UP000184387">
    <property type="component" value="Unassembled WGS sequence"/>
</dbReference>
<evidence type="ECO:0000313" key="4">
    <source>
        <dbReference type="Proteomes" id="UP000184387"/>
    </source>
</evidence>
<proteinExistence type="predicted"/>
<dbReference type="RefSeq" id="WP_073133306.1">
    <property type="nucleotide sequence ID" value="NZ_FQZF01000007.1"/>
</dbReference>
<protein>
    <submittedName>
        <fullName evidence="3">Uncharacterized protein</fullName>
    </submittedName>
</protein>
<dbReference type="EMBL" id="FQZF01000007">
    <property type="protein sequence ID" value="SHJ01465.1"/>
    <property type="molecule type" value="Genomic_DNA"/>
</dbReference>
<evidence type="ECO:0000256" key="1">
    <source>
        <dbReference type="SAM" id="MobiDB-lite"/>
    </source>
</evidence>
<feature type="compositionally biased region" description="Low complexity" evidence="1">
    <location>
        <begin position="168"/>
        <end position="193"/>
    </location>
</feature>
<keyword evidence="4" id="KW-1185">Reference proteome</keyword>
<accession>A0A1M6FUU5</accession>
<gene>
    <name evidence="3" type="ORF">SAMN02745194_01579</name>
</gene>
<feature type="chain" id="PRO_5012251923" evidence="2">
    <location>
        <begin position="22"/>
        <end position="199"/>
    </location>
</feature>
<feature type="signal peptide" evidence="2">
    <location>
        <begin position="1"/>
        <end position="21"/>
    </location>
</feature>
<keyword evidence="2" id="KW-0732">Signal</keyword>
<evidence type="ECO:0000256" key="2">
    <source>
        <dbReference type="SAM" id="SignalP"/>
    </source>
</evidence>
<dbReference type="AlphaFoldDB" id="A0A1M6FUU5"/>
<name>A0A1M6FUU5_9PROT</name>
<feature type="region of interest" description="Disordered" evidence="1">
    <location>
        <begin position="164"/>
        <end position="199"/>
    </location>
</feature>
<reference evidence="3 4" key="1">
    <citation type="submission" date="2016-11" db="EMBL/GenBank/DDBJ databases">
        <authorList>
            <person name="Jaros S."/>
            <person name="Januszkiewicz K."/>
            <person name="Wedrychowicz H."/>
        </authorList>
    </citation>
    <scope>NUCLEOTIDE SEQUENCE [LARGE SCALE GENOMIC DNA]</scope>
    <source>
        <strain evidence="3 4">DSM 14916</strain>
    </source>
</reference>
<sequence>MRRTLPAMLACLALAPLASGAQTPRPPQGQPQAQQGAPVLPRVVVGAPGRCELTVSGDPRPCTSGLVYVHHTNGSVLLSVQSGPGVTLGFQAENDRQPRPEDYTMQLSRLHTSINGQTAAKQVSGSCEIHMSTDGRTWHRATCRATDRSGLVTVMNFTGDGRQVTAAQPGQQQRGQQGQGNRPSGSPPATNAPATPPKS</sequence>
<organism evidence="3 4">
    <name type="scientific">Muricoccus roseus</name>
    <dbReference type="NCBI Taxonomy" id="198092"/>
    <lineage>
        <taxon>Bacteria</taxon>
        <taxon>Pseudomonadati</taxon>
        <taxon>Pseudomonadota</taxon>
        <taxon>Alphaproteobacteria</taxon>
        <taxon>Acetobacterales</taxon>
        <taxon>Roseomonadaceae</taxon>
        <taxon>Muricoccus</taxon>
    </lineage>
</organism>